<organism evidence="1 2">
    <name type="scientific">Nocardioides bruguierae</name>
    <dbReference type="NCBI Taxonomy" id="2945102"/>
    <lineage>
        <taxon>Bacteria</taxon>
        <taxon>Bacillati</taxon>
        <taxon>Actinomycetota</taxon>
        <taxon>Actinomycetes</taxon>
        <taxon>Propionibacteriales</taxon>
        <taxon>Nocardioidaceae</taxon>
        <taxon>Nocardioides</taxon>
    </lineage>
</organism>
<protein>
    <recommendedName>
        <fullName evidence="3">Universal stress protein</fullName>
    </recommendedName>
</protein>
<keyword evidence="2" id="KW-1185">Reference proteome</keyword>
<evidence type="ECO:0000313" key="2">
    <source>
        <dbReference type="Proteomes" id="UP001139485"/>
    </source>
</evidence>
<dbReference type="RefSeq" id="WP_250826771.1">
    <property type="nucleotide sequence ID" value="NZ_JAMOIL010000008.1"/>
</dbReference>
<dbReference type="Gene3D" id="3.40.50.620">
    <property type="entry name" value="HUPs"/>
    <property type="match status" value="1"/>
</dbReference>
<reference evidence="1" key="1">
    <citation type="submission" date="2022-05" db="EMBL/GenBank/DDBJ databases">
        <authorList>
            <person name="Tuo L."/>
        </authorList>
    </citation>
    <scope>NUCLEOTIDE SEQUENCE</scope>
    <source>
        <strain evidence="1">BSK12Z-4</strain>
    </source>
</reference>
<evidence type="ECO:0000313" key="1">
    <source>
        <dbReference type="EMBL" id="MCM0620088.1"/>
    </source>
</evidence>
<evidence type="ECO:0008006" key="3">
    <source>
        <dbReference type="Google" id="ProtNLM"/>
    </source>
</evidence>
<dbReference type="SUPFAM" id="SSF52402">
    <property type="entry name" value="Adenine nucleotide alpha hydrolases-like"/>
    <property type="match status" value="1"/>
</dbReference>
<dbReference type="AlphaFoldDB" id="A0A9X2D6H9"/>
<sequence length="180" mass="18995">MSYDVVLLIEQPLTSRDADQVRGLHAGLAEDGEQVVYHLLLPVEDAGAQVQAAMGSLSGDLTGGRPLDVLSTEEVREIDAAAHDRASQALRSSLEALADAGTTAHGETTGAEPVAALVAKVAEVEAAEVIVLTAPHVVSEFFHVDWTSRARRHLGVPVLHLLEQENFDEQAGEGEGVSGF</sequence>
<comment type="caution">
    <text evidence="1">The sequence shown here is derived from an EMBL/GenBank/DDBJ whole genome shotgun (WGS) entry which is preliminary data.</text>
</comment>
<name>A0A9X2D6H9_9ACTN</name>
<accession>A0A9X2D6H9</accession>
<dbReference type="EMBL" id="JAMOIL010000008">
    <property type="protein sequence ID" value="MCM0620088.1"/>
    <property type="molecule type" value="Genomic_DNA"/>
</dbReference>
<dbReference type="Proteomes" id="UP001139485">
    <property type="component" value="Unassembled WGS sequence"/>
</dbReference>
<dbReference type="InterPro" id="IPR014729">
    <property type="entry name" value="Rossmann-like_a/b/a_fold"/>
</dbReference>
<gene>
    <name evidence="1" type="ORF">M8330_07245</name>
</gene>
<proteinExistence type="predicted"/>